<dbReference type="PANTHER" id="PTHR33273:SF4">
    <property type="entry name" value="ENDONUCLEASE_EXONUCLEASE_PHOSPHATASE DOMAIN-CONTAINING PROTEIN"/>
    <property type="match status" value="1"/>
</dbReference>
<evidence type="ECO:0000259" key="1">
    <source>
        <dbReference type="Pfam" id="PF14529"/>
    </source>
</evidence>
<keyword evidence="2" id="KW-0548">Nucleotidyltransferase</keyword>
<dbReference type="InterPro" id="IPR036691">
    <property type="entry name" value="Endo/exonu/phosph_ase_sf"/>
</dbReference>
<evidence type="ECO:0000313" key="2">
    <source>
        <dbReference type="EMBL" id="MBY85869.1"/>
    </source>
</evidence>
<dbReference type="Gene3D" id="3.60.10.10">
    <property type="entry name" value="Endonuclease/exonuclease/phosphatase"/>
    <property type="match status" value="1"/>
</dbReference>
<proteinExistence type="predicted"/>
<dbReference type="EMBL" id="GGMS01016666">
    <property type="protein sequence ID" value="MBY85869.1"/>
    <property type="molecule type" value="Transcribed_RNA"/>
</dbReference>
<keyword evidence="2" id="KW-0808">Transferase</keyword>
<dbReference type="SUPFAM" id="SSF56219">
    <property type="entry name" value="DNase I-like"/>
    <property type="match status" value="1"/>
</dbReference>
<name>A0A2S2R769_9HEMI</name>
<organism evidence="2">
    <name type="scientific">Sipha flava</name>
    <name type="common">yellow sugarcane aphid</name>
    <dbReference type="NCBI Taxonomy" id="143950"/>
    <lineage>
        <taxon>Eukaryota</taxon>
        <taxon>Metazoa</taxon>
        <taxon>Ecdysozoa</taxon>
        <taxon>Arthropoda</taxon>
        <taxon>Hexapoda</taxon>
        <taxon>Insecta</taxon>
        <taxon>Pterygota</taxon>
        <taxon>Neoptera</taxon>
        <taxon>Paraneoptera</taxon>
        <taxon>Hemiptera</taxon>
        <taxon>Sternorrhyncha</taxon>
        <taxon>Aphidomorpha</taxon>
        <taxon>Aphidoidea</taxon>
        <taxon>Aphididae</taxon>
        <taxon>Sipha</taxon>
    </lineage>
</organism>
<dbReference type="AlphaFoldDB" id="A0A2S2R769"/>
<sequence>MSTNKITSNSLLISTWNSNSLMKHKNELLTALQNNRIDIALISEMHFTHSSHFSSPDFQTFKTNHPENTAHAGAAVIIRSTLLFLPLPPYQTDHIQSCGISLILNNIPINIYAVYCPPPHAISINQLNDIFDVIGNKFIIEGDINAKNTQWGCRVNNPHGNTLKTLMNSLNFKIHAPSLLTYRPTLPRKRPDILDIFITKIPNSLHILTINLDDFCSDHSCVLLTIDNAPLFKSKKPSLD</sequence>
<dbReference type="GO" id="GO:0003964">
    <property type="term" value="F:RNA-directed DNA polymerase activity"/>
    <property type="evidence" value="ECO:0007669"/>
    <property type="project" value="UniProtKB-KW"/>
</dbReference>
<gene>
    <name evidence="2" type="primary">pol_103</name>
    <name evidence="2" type="ORF">g.10029</name>
</gene>
<feature type="domain" description="Endonuclease/exonuclease/phosphatase" evidence="1">
    <location>
        <begin position="109"/>
        <end position="222"/>
    </location>
</feature>
<reference evidence="2" key="1">
    <citation type="submission" date="2018-04" db="EMBL/GenBank/DDBJ databases">
        <title>Transcriptome assembly of Sipha flava.</title>
        <authorList>
            <person name="Scully E.D."/>
            <person name="Geib S.M."/>
            <person name="Palmer N.A."/>
            <person name="Koch K."/>
            <person name="Bradshaw J."/>
            <person name="Heng-Moss T."/>
            <person name="Sarath G."/>
        </authorList>
    </citation>
    <scope>NUCLEOTIDE SEQUENCE</scope>
</reference>
<dbReference type="Pfam" id="PF14529">
    <property type="entry name" value="Exo_endo_phos_2"/>
    <property type="match status" value="1"/>
</dbReference>
<protein>
    <submittedName>
        <fullName evidence="2">RNA-directed DNA polymerase from mobile element jockey</fullName>
    </submittedName>
</protein>
<dbReference type="InterPro" id="IPR005135">
    <property type="entry name" value="Endo/exonuclease/phosphatase"/>
</dbReference>
<dbReference type="PANTHER" id="PTHR33273">
    <property type="entry name" value="DOMAIN-CONTAINING PROTEIN, PUTATIVE-RELATED"/>
    <property type="match status" value="1"/>
</dbReference>
<keyword evidence="2" id="KW-0695">RNA-directed DNA polymerase</keyword>
<accession>A0A2S2R769</accession>